<dbReference type="GO" id="GO:0004571">
    <property type="term" value="F:mannosyl-oligosaccharide 1,2-alpha-mannosidase activity"/>
    <property type="evidence" value="ECO:0007669"/>
    <property type="project" value="InterPro"/>
</dbReference>
<evidence type="ECO:0000256" key="6">
    <source>
        <dbReference type="PIRSR" id="PIRSR601382-1"/>
    </source>
</evidence>
<dbReference type="GeneID" id="28739744"/>
<sequence>MIVTRVWFRTLGSASILFLVGILWYLRHTRYTTVQVHKSSFDWSQVKYLHHAQPEVGAVSGATRILPKIQHRFERSSNISKKQRQRRDVILSTFKKCWRNYRTYAWKQDELLPISAGGKNSFGGWAATLIDSLDTLWIMGLKEEFFEAVGVVASLDWNSTPETSCSVFETTIRHLGGLLSAYDLSGHDALLQKAVELGDMLITSFNTPSGLPASWLDFEKAKTGQLEAGFHEPSTSAGSLALEFTRLSQVTRDPKYYNMVTKVAVLMQQSQNQTKLPGMWPANWNLATGNFVSDNSFTIGAFADSTYEYLPKMFALTGGADTMYAQMYRTAAEAITNSLLYRPTTPNEDDVLFAGSVWVESDGSQRLNPEGQHLSCFIGGMYGVGGKLIGDESHVELGLKLTKGCIWAYNAFASGIMPENFNLVACPSIHGPCPWDEEKWRQKLYADFDGHDDLPKGFTNARVPTYLLRPEAIESVFIMYRITGREELLDAAWTMFQAIDKATSTPYGNAAIEDVGTVGSRQRDSMESFWLAETLKYLYLIFSPPDGMSLDEWVFNTEAHPFRRPRGSY</sequence>
<feature type="disulfide bond" evidence="8">
    <location>
        <begin position="376"/>
        <end position="405"/>
    </location>
</feature>
<dbReference type="AlphaFoldDB" id="A0A0N0NMJ7"/>
<dbReference type="SUPFAM" id="SSF48225">
    <property type="entry name" value="Seven-hairpin glycosidases"/>
    <property type="match status" value="1"/>
</dbReference>
<feature type="binding site" evidence="7">
    <location>
        <position position="557"/>
    </location>
    <ligand>
        <name>Ca(2+)</name>
        <dbReference type="ChEBI" id="CHEBI:29108"/>
    </ligand>
</feature>
<proteinExistence type="inferred from homology"/>
<protein>
    <recommendedName>
        <fullName evidence="9">alpha-1,2-Mannosidase</fullName>
        <ecNumber evidence="9">3.2.1.-</ecNumber>
    </recommendedName>
</protein>
<evidence type="ECO:0000256" key="7">
    <source>
        <dbReference type="PIRSR" id="PIRSR601382-2"/>
    </source>
</evidence>
<organism evidence="11 12">
    <name type="scientific">Cyphellophora attinorum</name>
    <dbReference type="NCBI Taxonomy" id="1664694"/>
    <lineage>
        <taxon>Eukaryota</taxon>
        <taxon>Fungi</taxon>
        <taxon>Dikarya</taxon>
        <taxon>Ascomycota</taxon>
        <taxon>Pezizomycotina</taxon>
        <taxon>Eurotiomycetes</taxon>
        <taxon>Chaetothyriomycetidae</taxon>
        <taxon>Chaetothyriales</taxon>
        <taxon>Cyphellophoraceae</taxon>
        <taxon>Cyphellophora</taxon>
    </lineage>
</organism>
<dbReference type="GO" id="GO:0036503">
    <property type="term" value="P:ERAD pathway"/>
    <property type="evidence" value="ECO:0007669"/>
    <property type="project" value="UniProtKB-ARBA"/>
</dbReference>
<dbReference type="VEuPathDB" id="FungiDB:AB675_7493"/>
<dbReference type="GO" id="GO:0016020">
    <property type="term" value="C:membrane"/>
    <property type="evidence" value="ECO:0007669"/>
    <property type="project" value="InterPro"/>
</dbReference>
<dbReference type="UniPathway" id="UPA00378"/>
<keyword evidence="5 8" id="KW-1015">Disulfide bond</keyword>
<comment type="similarity">
    <text evidence="3 9">Belongs to the glycosyl hydrolase 47 family.</text>
</comment>
<keyword evidence="7" id="KW-0106">Calcium</keyword>
<keyword evidence="7" id="KW-0479">Metal-binding</keyword>
<feature type="transmembrane region" description="Helical" evidence="10">
    <location>
        <begin position="6"/>
        <end position="26"/>
    </location>
</feature>
<evidence type="ECO:0000256" key="8">
    <source>
        <dbReference type="PIRSR" id="PIRSR601382-3"/>
    </source>
</evidence>
<evidence type="ECO:0000256" key="4">
    <source>
        <dbReference type="ARBA" id="ARBA00022801"/>
    </source>
</evidence>
<dbReference type="OrthoDB" id="8118055at2759"/>
<keyword evidence="9" id="KW-0326">Glycosidase</keyword>
<comment type="cofactor">
    <cofactor evidence="1 7">
        <name>Ca(2+)</name>
        <dbReference type="ChEBI" id="CHEBI:29108"/>
    </cofactor>
</comment>
<comment type="caution">
    <text evidence="11">The sequence shown here is derived from an EMBL/GenBank/DDBJ whole genome shotgun (WGS) entry which is preliminary data.</text>
</comment>
<dbReference type="GO" id="GO:0005509">
    <property type="term" value="F:calcium ion binding"/>
    <property type="evidence" value="ECO:0007669"/>
    <property type="project" value="InterPro"/>
</dbReference>
<dbReference type="InterPro" id="IPR012341">
    <property type="entry name" value="6hp_glycosidase-like_sf"/>
</dbReference>
<dbReference type="EMBL" id="LFJN01000012">
    <property type="protein sequence ID" value="KPI40541.1"/>
    <property type="molecule type" value="Genomic_DNA"/>
</dbReference>
<gene>
    <name evidence="11" type="ORF">AB675_7493</name>
</gene>
<evidence type="ECO:0000256" key="1">
    <source>
        <dbReference type="ARBA" id="ARBA00001913"/>
    </source>
</evidence>
<dbReference type="InterPro" id="IPR001382">
    <property type="entry name" value="Glyco_hydro_47"/>
</dbReference>
<reference evidence="11 12" key="1">
    <citation type="submission" date="2015-06" db="EMBL/GenBank/DDBJ databases">
        <title>Draft genome of the ant-associated black yeast Phialophora attae CBS 131958.</title>
        <authorList>
            <person name="Moreno L.F."/>
            <person name="Stielow B.J."/>
            <person name="de Hoog S."/>
            <person name="Vicente V.A."/>
            <person name="Weiss V.A."/>
            <person name="de Vries M."/>
            <person name="Cruz L.M."/>
            <person name="Souza E.M."/>
        </authorList>
    </citation>
    <scope>NUCLEOTIDE SEQUENCE [LARGE SCALE GENOMIC DNA]</scope>
    <source>
        <strain evidence="11 12">CBS 131958</strain>
    </source>
</reference>
<name>A0A0N0NMJ7_9EURO</name>
<dbReference type="RefSeq" id="XP_018000504.1">
    <property type="nucleotide sequence ID" value="XM_018147864.1"/>
</dbReference>
<dbReference type="GO" id="GO:0005783">
    <property type="term" value="C:endoplasmic reticulum"/>
    <property type="evidence" value="ECO:0007669"/>
    <property type="project" value="TreeGrafter"/>
</dbReference>
<dbReference type="InterPro" id="IPR050749">
    <property type="entry name" value="Glycosyl_Hydrolase_47"/>
</dbReference>
<dbReference type="InterPro" id="IPR036026">
    <property type="entry name" value="Seven-hairpin_glycosidases"/>
</dbReference>
<feature type="active site" evidence="6">
    <location>
        <position position="471"/>
    </location>
</feature>
<evidence type="ECO:0000256" key="9">
    <source>
        <dbReference type="RuleBase" id="RU361193"/>
    </source>
</evidence>
<dbReference type="PANTHER" id="PTHR11742:SF89">
    <property type="entry name" value="ALPHA-1,2-MANNOSIDASE"/>
    <property type="match status" value="1"/>
</dbReference>
<evidence type="ECO:0000256" key="2">
    <source>
        <dbReference type="ARBA" id="ARBA00004922"/>
    </source>
</evidence>
<feature type="active site" description="Proton donor" evidence="6">
    <location>
        <position position="169"/>
    </location>
</feature>
<keyword evidence="12" id="KW-1185">Reference proteome</keyword>
<dbReference type="PANTHER" id="PTHR11742">
    <property type="entry name" value="MANNOSYL-OLIGOSACCHARIDE ALPHA-1,2-MANNOSIDASE-RELATED"/>
    <property type="match status" value="1"/>
</dbReference>
<keyword evidence="10" id="KW-0472">Membrane</keyword>
<evidence type="ECO:0000256" key="10">
    <source>
        <dbReference type="SAM" id="Phobius"/>
    </source>
</evidence>
<evidence type="ECO:0000256" key="5">
    <source>
        <dbReference type="ARBA" id="ARBA00023157"/>
    </source>
</evidence>
<dbReference type="Pfam" id="PF01532">
    <property type="entry name" value="Glyco_hydro_47"/>
    <property type="match status" value="1"/>
</dbReference>
<evidence type="ECO:0000313" key="12">
    <source>
        <dbReference type="Proteomes" id="UP000038010"/>
    </source>
</evidence>
<evidence type="ECO:0000313" key="11">
    <source>
        <dbReference type="EMBL" id="KPI40541.1"/>
    </source>
</evidence>
<dbReference type="STRING" id="1664694.A0A0N0NMJ7"/>
<dbReference type="FunFam" id="1.50.10.10:FF:000037">
    <property type="entry name" value="alpha-1,2-Mannosidase"/>
    <property type="match status" value="1"/>
</dbReference>
<dbReference type="EC" id="3.2.1.-" evidence="9"/>
<dbReference type="PRINTS" id="PR00747">
    <property type="entry name" value="GLYHDRLASE47"/>
</dbReference>
<feature type="active site" description="Proton donor" evidence="6">
    <location>
        <position position="419"/>
    </location>
</feature>
<keyword evidence="10" id="KW-1133">Transmembrane helix</keyword>
<dbReference type="GO" id="GO:0005975">
    <property type="term" value="P:carbohydrate metabolic process"/>
    <property type="evidence" value="ECO:0007669"/>
    <property type="project" value="InterPro"/>
</dbReference>
<evidence type="ECO:0000256" key="3">
    <source>
        <dbReference type="ARBA" id="ARBA00007658"/>
    </source>
</evidence>
<comment type="pathway">
    <text evidence="2">Protein modification; protein glycosylation.</text>
</comment>
<dbReference type="Gene3D" id="1.50.10.10">
    <property type="match status" value="1"/>
</dbReference>
<accession>A0A0N0NMJ7</accession>
<keyword evidence="10" id="KW-0812">Transmembrane</keyword>
<keyword evidence="4 9" id="KW-0378">Hydrolase</keyword>
<feature type="active site" evidence="6">
    <location>
        <position position="304"/>
    </location>
</feature>
<dbReference type="Proteomes" id="UP000038010">
    <property type="component" value="Unassembled WGS sequence"/>
</dbReference>